<dbReference type="Proteomes" id="UP000253501">
    <property type="component" value="Unassembled WGS sequence"/>
</dbReference>
<organism evidence="2 3">
    <name type="scientific">Cupriavidus necator</name>
    <name type="common">Alcaligenes eutrophus</name>
    <name type="synonym">Ralstonia eutropha</name>
    <dbReference type="NCBI Taxonomy" id="106590"/>
    <lineage>
        <taxon>Bacteria</taxon>
        <taxon>Pseudomonadati</taxon>
        <taxon>Pseudomonadota</taxon>
        <taxon>Betaproteobacteria</taxon>
        <taxon>Burkholderiales</taxon>
        <taxon>Burkholderiaceae</taxon>
        <taxon>Cupriavidus</taxon>
    </lineage>
</organism>
<dbReference type="EMBL" id="QDHA01000003">
    <property type="protein sequence ID" value="RCJ10293.1"/>
    <property type="molecule type" value="Genomic_DNA"/>
</dbReference>
<sequence length="67" mass="7154">MKKLILAAAGMTALVSSLSVLAGPDWAVIEKARAAKKAETHAAQMQQPMTGDHAAMMRACQEMMQPK</sequence>
<comment type="caution">
    <text evidence="2">The sequence shown here is derived from an EMBL/GenBank/DDBJ whole genome shotgun (WGS) entry which is preliminary data.</text>
</comment>
<accession>A0A367PRQ4</accession>
<name>A0A367PRQ4_CUPNE</name>
<dbReference type="AlphaFoldDB" id="A0A367PRQ4"/>
<feature type="chain" id="PRO_5017066298" evidence="1">
    <location>
        <begin position="23"/>
        <end position="67"/>
    </location>
</feature>
<reference evidence="2 3" key="1">
    <citation type="submission" date="2018-04" db="EMBL/GenBank/DDBJ databases">
        <title>Cupriavidus necator CR12 genome sequencing and assembly.</title>
        <authorList>
            <person name="Ben Fekih I."/>
            <person name="Mazhar H.S."/>
            <person name="Bello S.K."/>
            <person name="Rensing C."/>
        </authorList>
    </citation>
    <scope>NUCLEOTIDE SEQUENCE [LARGE SCALE GENOMIC DNA]</scope>
    <source>
        <strain evidence="2 3">CR12</strain>
    </source>
</reference>
<protein>
    <submittedName>
        <fullName evidence="2">Uncharacterized protein</fullName>
    </submittedName>
</protein>
<evidence type="ECO:0000256" key="1">
    <source>
        <dbReference type="SAM" id="SignalP"/>
    </source>
</evidence>
<proteinExistence type="predicted"/>
<gene>
    <name evidence="2" type="ORF">DDK22_01145</name>
</gene>
<evidence type="ECO:0000313" key="3">
    <source>
        <dbReference type="Proteomes" id="UP000253501"/>
    </source>
</evidence>
<keyword evidence="1" id="KW-0732">Signal</keyword>
<dbReference type="RefSeq" id="WP_114130319.1">
    <property type="nucleotide sequence ID" value="NZ_CP068434.1"/>
</dbReference>
<evidence type="ECO:0000313" key="2">
    <source>
        <dbReference type="EMBL" id="RCJ10293.1"/>
    </source>
</evidence>
<feature type="signal peptide" evidence="1">
    <location>
        <begin position="1"/>
        <end position="22"/>
    </location>
</feature>